<dbReference type="InterPro" id="IPR053080">
    <property type="entry name" value="PP1_regulatory_subunit_27"/>
</dbReference>
<evidence type="ECO:0000256" key="1">
    <source>
        <dbReference type="PROSITE-ProRule" id="PRU00023"/>
    </source>
</evidence>
<keyword evidence="1" id="KW-0040">ANK repeat</keyword>
<accession>A0A913XI76</accession>
<dbReference type="GeneID" id="110243050"/>
<dbReference type="Gene3D" id="1.25.40.20">
    <property type="entry name" value="Ankyrin repeat-containing domain"/>
    <property type="match status" value="1"/>
</dbReference>
<dbReference type="PANTHER" id="PTHR46899">
    <property type="entry name" value="PROTEIN PHOSPHATASE 1 REGULATORY SUBUNIT 27"/>
    <property type="match status" value="1"/>
</dbReference>
<dbReference type="PANTHER" id="PTHR46899:SF3">
    <property type="entry name" value="PROTEIN PHOSPHATASE 1 REGULATORY SUBUNIT 27"/>
    <property type="match status" value="1"/>
</dbReference>
<proteinExistence type="predicted"/>
<feature type="repeat" description="ANK" evidence="1">
    <location>
        <begin position="112"/>
        <end position="144"/>
    </location>
</feature>
<dbReference type="AlphaFoldDB" id="A0A913XI76"/>
<dbReference type="Proteomes" id="UP000887567">
    <property type="component" value="Unplaced"/>
</dbReference>
<dbReference type="RefSeq" id="XP_020904763.1">
    <property type="nucleotide sequence ID" value="XM_021049104.2"/>
</dbReference>
<protein>
    <recommendedName>
        <fullName evidence="5">Myotrophin</fullName>
    </recommendedName>
</protein>
<feature type="repeat" description="ANK" evidence="1">
    <location>
        <begin position="79"/>
        <end position="111"/>
    </location>
</feature>
<evidence type="ECO:0008006" key="5">
    <source>
        <dbReference type="Google" id="ProtNLM"/>
    </source>
</evidence>
<sequence length="170" mass="18854">MNYLGEQLTKRKENDGLPRTPTPRRRTLEVIPARQRQRSLSLDAKIVLNWAVSRNDLDTVKGLIESGAQDVDINEPGVDGFYPLHRAATTGSMDCLRFLIDKGAAVEVFDKDGLSPLDAAVSEGEYDCALVLIKAGANIKNIKYGFIDDKSLKPTTRLALQKTIKQLQQK</sequence>
<reference evidence="3" key="1">
    <citation type="submission" date="2022-11" db="UniProtKB">
        <authorList>
            <consortium name="EnsemblMetazoa"/>
        </authorList>
    </citation>
    <scope>IDENTIFICATION</scope>
</reference>
<dbReference type="InterPro" id="IPR036770">
    <property type="entry name" value="Ankyrin_rpt-contain_sf"/>
</dbReference>
<dbReference type="InterPro" id="IPR002110">
    <property type="entry name" value="Ankyrin_rpt"/>
</dbReference>
<dbReference type="PROSITE" id="PS50297">
    <property type="entry name" value="ANK_REP_REGION"/>
    <property type="match status" value="2"/>
</dbReference>
<dbReference type="KEGG" id="epa:110243050"/>
<keyword evidence="4" id="KW-1185">Reference proteome</keyword>
<dbReference type="OrthoDB" id="5966043at2759"/>
<dbReference type="SMART" id="SM00248">
    <property type="entry name" value="ANK"/>
    <property type="match status" value="3"/>
</dbReference>
<feature type="region of interest" description="Disordered" evidence="2">
    <location>
        <begin position="1"/>
        <end position="23"/>
    </location>
</feature>
<dbReference type="Pfam" id="PF12796">
    <property type="entry name" value="Ank_2"/>
    <property type="match status" value="1"/>
</dbReference>
<evidence type="ECO:0000313" key="4">
    <source>
        <dbReference type="Proteomes" id="UP000887567"/>
    </source>
</evidence>
<name>A0A913XI76_EXADI</name>
<evidence type="ECO:0000313" key="3">
    <source>
        <dbReference type="EnsemblMetazoa" id="XP_020904763.1"/>
    </source>
</evidence>
<dbReference type="EnsemblMetazoa" id="XM_021049104.2">
    <property type="protein sequence ID" value="XP_020904763.1"/>
    <property type="gene ID" value="LOC110243050"/>
</dbReference>
<evidence type="ECO:0000256" key="2">
    <source>
        <dbReference type="SAM" id="MobiDB-lite"/>
    </source>
</evidence>
<dbReference type="SUPFAM" id="SSF48403">
    <property type="entry name" value="Ankyrin repeat"/>
    <property type="match status" value="1"/>
</dbReference>
<dbReference type="PROSITE" id="PS50088">
    <property type="entry name" value="ANK_REPEAT"/>
    <property type="match status" value="2"/>
</dbReference>
<dbReference type="OMA" id="GCFESAR"/>
<organism evidence="3 4">
    <name type="scientific">Exaiptasia diaphana</name>
    <name type="common">Tropical sea anemone</name>
    <name type="synonym">Aiptasia pulchella</name>
    <dbReference type="NCBI Taxonomy" id="2652724"/>
    <lineage>
        <taxon>Eukaryota</taxon>
        <taxon>Metazoa</taxon>
        <taxon>Cnidaria</taxon>
        <taxon>Anthozoa</taxon>
        <taxon>Hexacorallia</taxon>
        <taxon>Actiniaria</taxon>
        <taxon>Aiptasiidae</taxon>
        <taxon>Exaiptasia</taxon>
    </lineage>
</organism>